<dbReference type="Gene3D" id="2.160.10.10">
    <property type="entry name" value="Hexapeptide repeat proteins"/>
    <property type="match status" value="1"/>
</dbReference>
<keyword evidence="2" id="KW-1185">Reference proteome</keyword>
<evidence type="ECO:0000313" key="2">
    <source>
        <dbReference type="Proteomes" id="UP001177212"/>
    </source>
</evidence>
<dbReference type="SUPFAM" id="SSF51161">
    <property type="entry name" value="Trimeric LpxA-like enzymes"/>
    <property type="match status" value="1"/>
</dbReference>
<keyword evidence="1" id="KW-0012">Acyltransferase</keyword>
<dbReference type="InterPro" id="IPR011004">
    <property type="entry name" value="Trimer_LpxA-like_sf"/>
</dbReference>
<dbReference type="RefSeq" id="WP_305471930.1">
    <property type="nucleotide sequence ID" value="NZ_JAUYVT010000006.1"/>
</dbReference>
<sequence>MIDRITKLYQDSGLLLFCVRIPLRFLKVFFDILNTLFYKAVCKKVGKNVRIEFGARIESPKLVSIGDGVFIGKGTLFVSENNTGECIIEDKVHICRNCHLDHTGGLTIGNNTLLSEGVVIYSHSHGYDPKSKPVSIKKEIAANCWLGTRAILLETAESIAAKTIIASAAVVSKSITEKQCIFGGVPAKRIKQYND</sequence>
<proteinExistence type="predicted"/>
<organism evidence="1 2">
    <name type="scientific">Pseudoalteromonas marina</name>
    <dbReference type="NCBI Taxonomy" id="267375"/>
    <lineage>
        <taxon>Bacteria</taxon>
        <taxon>Pseudomonadati</taxon>
        <taxon>Pseudomonadota</taxon>
        <taxon>Gammaproteobacteria</taxon>
        <taxon>Alteromonadales</taxon>
        <taxon>Pseudoalteromonadaceae</taxon>
        <taxon>Pseudoalteromonas</taxon>
    </lineage>
</organism>
<dbReference type="Proteomes" id="UP001177212">
    <property type="component" value="Unassembled WGS sequence"/>
</dbReference>
<dbReference type="EC" id="2.3.1.-" evidence="1"/>
<name>A0ABT9FDH5_9GAMM</name>
<dbReference type="GO" id="GO:0016746">
    <property type="term" value="F:acyltransferase activity"/>
    <property type="evidence" value="ECO:0007669"/>
    <property type="project" value="UniProtKB-KW"/>
</dbReference>
<dbReference type="PANTHER" id="PTHR23416">
    <property type="entry name" value="SIALIC ACID SYNTHASE-RELATED"/>
    <property type="match status" value="1"/>
</dbReference>
<dbReference type="EMBL" id="JAUYVT010000006">
    <property type="protein sequence ID" value="MDP2564783.1"/>
    <property type="molecule type" value="Genomic_DNA"/>
</dbReference>
<accession>A0ABT9FDH5</accession>
<keyword evidence="1" id="KW-0808">Transferase</keyword>
<comment type="caution">
    <text evidence="1">The sequence shown here is derived from an EMBL/GenBank/DDBJ whole genome shotgun (WGS) entry which is preliminary data.</text>
</comment>
<protein>
    <submittedName>
        <fullName evidence="1">Acyltransferase</fullName>
        <ecNumber evidence="1">2.3.1.-</ecNumber>
    </submittedName>
</protein>
<evidence type="ECO:0000313" key="1">
    <source>
        <dbReference type="EMBL" id="MDP2564783.1"/>
    </source>
</evidence>
<reference evidence="1" key="1">
    <citation type="submission" date="2023-07" db="EMBL/GenBank/DDBJ databases">
        <title>Genome content predicts the carbon catabolic preferences of heterotrophic bacteria.</title>
        <authorList>
            <person name="Gralka M."/>
        </authorList>
    </citation>
    <scope>NUCLEOTIDE SEQUENCE</scope>
    <source>
        <strain evidence="1">4G09</strain>
    </source>
</reference>
<gene>
    <name evidence="1" type="ORF">Q8W34_09060</name>
</gene>
<dbReference type="CDD" id="cd04647">
    <property type="entry name" value="LbH_MAT_like"/>
    <property type="match status" value="1"/>
</dbReference>
<dbReference type="InterPro" id="IPR051159">
    <property type="entry name" value="Hexapeptide_acetyltransf"/>
</dbReference>
<dbReference type="PANTHER" id="PTHR23416:SF78">
    <property type="entry name" value="LIPOPOLYSACCHARIDE BIOSYNTHESIS O-ACETYL TRANSFERASE WBBJ-RELATED"/>
    <property type="match status" value="1"/>
</dbReference>